<dbReference type="NCBIfam" id="NF038017">
    <property type="entry name" value="ABC_perm1"/>
    <property type="match status" value="1"/>
</dbReference>
<dbReference type="EMBL" id="CP018839">
    <property type="protein sequence ID" value="APR04770.1"/>
    <property type="molecule type" value="Genomic_DNA"/>
</dbReference>
<feature type="transmembrane region" description="Helical" evidence="5">
    <location>
        <begin position="101"/>
        <end position="123"/>
    </location>
</feature>
<name>A0A1L6FDP2_9RHOO</name>
<feature type="transmembrane region" description="Helical" evidence="5">
    <location>
        <begin position="205"/>
        <end position="226"/>
    </location>
</feature>
<evidence type="ECO:0000259" key="6">
    <source>
        <dbReference type="PROSITE" id="PS50928"/>
    </source>
</evidence>
<dbReference type="Proteomes" id="UP000185739">
    <property type="component" value="Chromosome"/>
</dbReference>
<accession>A0A1L6FDP2</accession>
<dbReference type="PROSITE" id="PS50928">
    <property type="entry name" value="ABC_TM1"/>
    <property type="match status" value="1"/>
</dbReference>
<evidence type="ECO:0000256" key="2">
    <source>
        <dbReference type="ARBA" id="ARBA00022692"/>
    </source>
</evidence>
<comment type="similarity">
    <text evidence="5">Belongs to the binding-protein-dependent transport system permease family.</text>
</comment>
<dbReference type="SUPFAM" id="SSF161098">
    <property type="entry name" value="MetI-like"/>
    <property type="match status" value="1"/>
</dbReference>
<feature type="transmembrane region" description="Helical" evidence="5">
    <location>
        <begin position="65"/>
        <end position="89"/>
    </location>
</feature>
<evidence type="ECO:0000256" key="5">
    <source>
        <dbReference type="RuleBase" id="RU363032"/>
    </source>
</evidence>
<dbReference type="GO" id="GO:0055085">
    <property type="term" value="P:transmembrane transport"/>
    <property type="evidence" value="ECO:0007669"/>
    <property type="project" value="InterPro"/>
</dbReference>
<dbReference type="PANTHER" id="PTHR43632">
    <property type="entry name" value="PERMEASE COMPONENT OF TUNGSTATE ABC TRANSPORTER"/>
    <property type="match status" value="1"/>
</dbReference>
<feature type="domain" description="ABC transmembrane type-1" evidence="6">
    <location>
        <begin position="30"/>
        <end position="226"/>
    </location>
</feature>
<protein>
    <submittedName>
        <fullName evidence="7">ABC-type tungstate transport system, permease protein</fullName>
    </submittedName>
</protein>
<dbReference type="InterPro" id="IPR000515">
    <property type="entry name" value="MetI-like"/>
</dbReference>
<feature type="transmembrane region" description="Helical" evidence="5">
    <location>
        <begin position="160"/>
        <end position="185"/>
    </location>
</feature>
<keyword evidence="2 5" id="KW-0812">Transmembrane</keyword>
<keyword evidence="3 5" id="KW-1133">Transmembrane helix</keyword>
<dbReference type="InterPro" id="IPR035906">
    <property type="entry name" value="MetI-like_sf"/>
</dbReference>
<dbReference type="GO" id="GO:0005886">
    <property type="term" value="C:plasma membrane"/>
    <property type="evidence" value="ECO:0007669"/>
    <property type="project" value="UniProtKB-SubCell"/>
</dbReference>
<gene>
    <name evidence="7" type="ORF">Tchl_1923</name>
</gene>
<dbReference type="Pfam" id="PF00528">
    <property type="entry name" value="BPD_transp_1"/>
    <property type="match status" value="1"/>
</dbReference>
<dbReference type="STRING" id="96773.Tchl_1923"/>
<evidence type="ECO:0000256" key="1">
    <source>
        <dbReference type="ARBA" id="ARBA00004651"/>
    </source>
</evidence>
<dbReference type="InterPro" id="IPR049783">
    <property type="entry name" value="ABC_perm_TupB-like"/>
</dbReference>
<dbReference type="Gene3D" id="1.10.3720.10">
    <property type="entry name" value="MetI-like"/>
    <property type="match status" value="1"/>
</dbReference>
<dbReference type="KEGG" id="tcl:Tchl_1923"/>
<keyword evidence="4 5" id="KW-0472">Membrane</keyword>
<comment type="subcellular location">
    <subcellularLocation>
        <location evidence="1 5">Cell membrane</location>
        <topology evidence="1 5">Multi-pass membrane protein</topology>
    </subcellularLocation>
</comment>
<evidence type="ECO:0000313" key="8">
    <source>
        <dbReference type="Proteomes" id="UP000185739"/>
    </source>
</evidence>
<dbReference type="CDD" id="cd06261">
    <property type="entry name" value="TM_PBP2"/>
    <property type="match status" value="1"/>
</dbReference>
<sequence>MLAAMSAFTSTFSDALSLLSGFDAAVAEIVLLSLQVSGGAVALGTLIGLPLGACIAVGRFPGKNLLSVLVNALMGLPSVVVGVVVYLLLSRSGPFGSAGLLYTPAAMVVAQTLLVVPLMAAITRQVVEDSWLRYAEELEVLGFSWWDSVTTLLHDCRHSLVVALLAGLGRAMSEVGAVMIVGGNIDRSTRVMTTAIALETSKGDLPLAIALGIVLIVIILLLNVFASALRHWAMRRFG</sequence>
<feature type="transmembrane region" description="Helical" evidence="5">
    <location>
        <begin position="37"/>
        <end position="58"/>
    </location>
</feature>
<evidence type="ECO:0000313" key="7">
    <source>
        <dbReference type="EMBL" id="APR04770.1"/>
    </source>
</evidence>
<reference evidence="7 8" key="1">
    <citation type="submission" date="2016-12" db="EMBL/GenBank/DDBJ databases">
        <title>Complete genome sequence of Thauera chlorobenzoica, a Betaproteobacterium degrading haloaromatics anaerobically to CO2 and halides.</title>
        <authorList>
            <person name="Goris T."/>
            <person name="Mergelsberg M."/>
            <person name="Boll M."/>
        </authorList>
    </citation>
    <scope>NUCLEOTIDE SEQUENCE [LARGE SCALE GENOMIC DNA]</scope>
    <source>
        <strain evidence="7 8">3CB1</strain>
    </source>
</reference>
<evidence type="ECO:0000256" key="3">
    <source>
        <dbReference type="ARBA" id="ARBA00022989"/>
    </source>
</evidence>
<keyword evidence="8" id="KW-1185">Reference proteome</keyword>
<evidence type="ECO:0000256" key="4">
    <source>
        <dbReference type="ARBA" id="ARBA00023136"/>
    </source>
</evidence>
<dbReference type="PANTHER" id="PTHR43632:SF1">
    <property type="entry name" value="PERMEASE COMPONENT OF TUNGSTATE ABC TRANSPORTER"/>
    <property type="match status" value="1"/>
</dbReference>
<dbReference type="AlphaFoldDB" id="A0A1L6FDP2"/>
<keyword evidence="5" id="KW-0813">Transport</keyword>
<organism evidence="7 8">
    <name type="scientific">Thauera chlorobenzoica</name>
    <dbReference type="NCBI Taxonomy" id="96773"/>
    <lineage>
        <taxon>Bacteria</taxon>
        <taxon>Pseudomonadati</taxon>
        <taxon>Pseudomonadota</taxon>
        <taxon>Betaproteobacteria</taxon>
        <taxon>Rhodocyclales</taxon>
        <taxon>Zoogloeaceae</taxon>
        <taxon>Thauera</taxon>
    </lineage>
</organism>
<proteinExistence type="inferred from homology"/>